<feature type="binding site" evidence="2">
    <location>
        <position position="162"/>
    </location>
    <ligand>
        <name>acetyl-CoA</name>
        <dbReference type="ChEBI" id="CHEBI:57288"/>
    </ligand>
</feature>
<comment type="caution">
    <text evidence="4">The sequence shown here is derived from an EMBL/GenBank/DDBJ whole genome shotgun (WGS) entry which is preliminary data.</text>
</comment>
<evidence type="ECO:0000313" key="4">
    <source>
        <dbReference type="EMBL" id="TCJ18885.1"/>
    </source>
</evidence>
<name>A0A4R1BNN5_9ACTN</name>
<keyword evidence="5" id="KW-1185">Reference proteome</keyword>
<reference evidence="4 5" key="1">
    <citation type="submission" date="2019-03" db="EMBL/GenBank/DDBJ databases">
        <title>Whole genome sequence of a novel Rubrobacter taiwanensis strain, isolated from Yellowstone National Park.</title>
        <authorList>
            <person name="Freed S."/>
            <person name="Ramaley R.F."/>
            <person name="Kyndt J.A."/>
        </authorList>
    </citation>
    <scope>NUCLEOTIDE SEQUENCE [LARGE SCALE GENOMIC DNA]</scope>
    <source>
        <strain evidence="4 5">Yellowstone</strain>
    </source>
</reference>
<gene>
    <name evidence="4" type="ORF">E0L93_05125</name>
</gene>
<dbReference type="OrthoDB" id="9815592at2"/>
<feature type="binding site" evidence="2">
    <location>
        <position position="141"/>
    </location>
    <ligand>
        <name>acetyl-CoA</name>
        <dbReference type="ChEBI" id="CHEBI:57288"/>
    </ligand>
</feature>
<feature type="binding site" evidence="2">
    <location>
        <begin position="32"/>
        <end position="33"/>
    </location>
    <ligand>
        <name>substrate</name>
    </ligand>
</feature>
<dbReference type="Proteomes" id="UP000295244">
    <property type="component" value="Unassembled WGS sequence"/>
</dbReference>
<dbReference type="Pfam" id="PF17836">
    <property type="entry name" value="PglD_N"/>
    <property type="match status" value="1"/>
</dbReference>
<proteinExistence type="predicted"/>
<dbReference type="InterPro" id="IPR041561">
    <property type="entry name" value="PglD_N"/>
</dbReference>
<dbReference type="NCBIfam" id="TIGR03570">
    <property type="entry name" value="NeuD_NnaD"/>
    <property type="match status" value="1"/>
</dbReference>
<dbReference type="CDD" id="cd03360">
    <property type="entry name" value="LbH_AT_putative"/>
    <property type="match status" value="1"/>
</dbReference>
<dbReference type="InterPro" id="IPR011004">
    <property type="entry name" value="Trimer_LpxA-like_sf"/>
</dbReference>
<keyword evidence="4" id="KW-0808">Transferase</keyword>
<evidence type="ECO:0000256" key="2">
    <source>
        <dbReference type="PIRSR" id="PIRSR620019-2"/>
    </source>
</evidence>
<dbReference type="Gene3D" id="3.40.50.20">
    <property type="match status" value="1"/>
</dbReference>
<dbReference type="InterPro" id="IPR020019">
    <property type="entry name" value="AcTrfase_PglD-like"/>
</dbReference>
<protein>
    <submittedName>
        <fullName evidence="4">Acetyltransferase</fullName>
    </submittedName>
</protein>
<dbReference type="PANTHER" id="PTHR43300:SF7">
    <property type="entry name" value="UDP-N-ACETYLBACILLOSAMINE N-ACETYLTRANSFERASE"/>
    <property type="match status" value="1"/>
</dbReference>
<feature type="domain" description="PglD N-terminal" evidence="3">
    <location>
        <begin position="4"/>
        <end position="79"/>
    </location>
</feature>
<evidence type="ECO:0000313" key="5">
    <source>
        <dbReference type="Proteomes" id="UP000295244"/>
    </source>
</evidence>
<evidence type="ECO:0000259" key="3">
    <source>
        <dbReference type="Pfam" id="PF17836"/>
    </source>
</evidence>
<dbReference type="RefSeq" id="WP_132689418.1">
    <property type="nucleotide sequence ID" value="NZ_SKBU01000009.1"/>
</dbReference>
<feature type="site" description="Increases basicity of active site His" evidence="1">
    <location>
        <position position="133"/>
    </location>
</feature>
<feature type="active site" description="Proton acceptor" evidence="1">
    <location>
        <position position="132"/>
    </location>
</feature>
<dbReference type="AlphaFoldDB" id="A0A4R1BNN5"/>
<dbReference type="InterPro" id="IPR050179">
    <property type="entry name" value="Trans_hexapeptide_repeat"/>
</dbReference>
<sequence length="208" mass="20989">MRGIHVVGGGGHAKVVVGTLQAAGYSVRAAFDDDPRKQGSRLLGVPVEGATREIEKLASARTVLAVGDNASRKRLAERFRTVDWVTVVHPEAFVHPSVRLGPGTVVFAGAVVQPDTVVGAHCIVNTGATVDHDCVLGDYVHVAPGANLAGEVRLDDGVLLGIGGTAAPGAAVGAWTTVGAGSTVIGELSAGVVAVGTPARPVRRASGD</sequence>
<dbReference type="SUPFAM" id="SSF51161">
    <property type="entry name" value="Trimeric LpxA-like enzymes"/>
    <property type="match status" value="1"/>
</dbReference>
<accession>A0A4R1BNN5</accession>
<evidence type="ECO:0000256" key="1">
    <source>
        <dbReference type="PIRSR" id="PIRSR620019-1"/>
    </source>
</evidence>
<dbReference type="Gene3D" id="2.160.10.10">
    <property type="entry name" value="Hexapeptide repeat proteins"/>
    <property type="match status" value="1"/>
</dbReference>
<organism evidence="4 5">
    <name type="scientific">Rubrobacter taiwanensis</name>
    <dbReference type="NCBI Taxonomy" id="185139"/>
    <lineage>
        <taxon>Bacteria</taxon>
        <taxon>Bacillati</taxon>
        <taxon>Actinomycetota</taxon>
        <taxon>Rubrobacteria</taxon>
        <taxon>Rubrobacterales</taxon>
        <taxon>Rubrobacteraceae</taxon>
        <taxon>Rubrobacter</taxon>
    </lineage>
</organism>
<dbReference type="GO" id="GO:0016740">
    <property type="term" value="F:transferase activity"/>
    <property type="evidence" value="ECO:0007669"/>
    <property type="project" value="UniProtKB-KW"/>
</dbReference>
<feature type="binding site" evidence="2">
    <location>
        <position position="67"/>
    </location>
    <ligand>
        <name>substrate</name>
    </ligand>
</feature>
<dbReference type="EMBL" id="SKBU01000009">
    <property type="protein sequence ID" value="TCJ18885.1"/>
    <property type="molecule type" value="Genomic_DNA"/>
</dbReference>
<dbReference type="PANTHER" id="PTHR43300">
    <property type="entry name" value="ACETYLTRANSFERASE"/>
    <property type="match status" value="1"/>
</dbReference>